<feature type="transmembrane region" description="Helical" evidence="5">
    <location>
        <begin position="263"/>
        <end position="280"/>
    </location>
</feature>
<organism evidence="7 8">
    <name type="scientific">Strongylocentrotus purpuratus</name>
    <name type="common">Purple sea urchin</name>
    <dbReference type="NCBI Taxonomy" id="7668"/>
    <lineage>
        <taxon>Eukaryota</taxon>
        <taxon>Metazoa</taxon>
        <taxon>Echinodermata</taxon>
        <taxon>Eleutherozoa</taxon>
        <taxon>Echinozoa</taxon>
        <taxon>Echinoidea</taxon>
        <taxon>Euechinoidea</taxon>
        <taxon>Echinacea</taxon>
        <taxon>Camarodonta</taxon>
        <taxon>Echinidea</taxon>
        <taxon>Strongylocentrotidae</taxon>
        <taxon>Strongylocentrotus</taxon>
    </lineage>
</organism>
<evidence type="ECO:0000256" key="5">
    <source>
        <dbReference type="SAM" id="Phobius"/>
    </source>
</evidence>
<feature type="transmembrane region" description="Helical" evidence="5">
    <location>
        <begin position="120"/>
        <end position="139"/>
    </location>
</feature>
<dbReference type="CDD" id="cd15039">
    <property type="entry name" value="7tmB3_Methuselah-like"/>
    <property type="match status" value="1"/>
</dbReference>
<evidence type="ECO:0000313" key="7">
    <source>
        <dbReference type="EnsemblMetazoa" id="XP_003723273"/>
    </source>
</evidence>
<keyword evidence="4 5" id="KW-0472">Membrane</keyword>
<dbReference type="GO" id="GO:0004930">
    <property type="term" value="F:G protein-coupled receptor activity"/>
    <property type="evidence" value="ECO:0007669"/>
    <property type="project" value="InterPro"/>
</dbReference>
<evidence type="ECO:0000256" key="3">
    <source>
        <dbReference type="ARBA" id="ARBA00022989"/>
    </source>
</evidence>
<dbReference type="GO" id="GO:0007166">
    <property type="term" value="P:cell surface receptor signaling pathway"/>
    <property type="evidence" value="ECO:0007669"/>
    <property type="project" value="InterPro"/>
</dbReference>
<dbReference type="InterPro" id="IPR053231">
    <property type="entry name" value="GPCR_LN-TM7"/>
</dbReference>
<evidence type="ECO:0000313" key="8">
    <source>
        <dbReference type="Proteomes" id="UP000007110"/>
    </source>
</evidence>
<dbReference type="KEGG" id="spu:100891495"/>
<feature type="transmembrane region" description="Helical" evidence="5">
    <location>
        <begin position="286"/>
        <end position="306"/>
    </location>
</feature>
<evidence type="ECO:0000256" key="2">
    <source>
        <dbReference type="ARBA" id="ARBA00022692"/>
    </source>
</evidence>
<dbReference type="PROSITE" id="PS50261">
    <property type="entry name" value="G_PROTEIN_RECEP_F2_4"/>
    <property type="match status" value="1"/>
</dbReference>
<keyword evidence="8" id="KW-1185">Reference proteome</keyword>
<reference evidence="7" key="2">
    <citation type="submission" date="2021-01" db="UniProtKB">
        <authorList>
            <consortium name="EnsemblMetazoa"/>
        </authorList>
    </citation>
    <scope>IDENTIFICATION</scope>
</reference>
<dbReference type="OrthoDB" id="6134459at2759"/>
<dbReference type="InterPro" id="IPR000832">
    <property type="entry name" value="GPCR_2_secretin-like"/>
</dbReference>
<feature type="transmembrane region" description="Helical" evidence="5">
    <location>
        <begin position="192"/>
        <end position="219"/>
    </location>
</feature>
<dbReference type="RefSeq" id="XP_003723273.1">
    <property type="nucleotide sequence ID" value="XM_003723225.1"/>
</dbReference>
<evidence type="ECO:0000256" key="1">
    <source>
        <dbReference type="ARBA" id="ARBA00004141"/>
    </source>
</evidence>
<dbReference type="Proteomes" id="UP000007110">
    <property type="component" value="Unassembled WGS sequence"/>
</dbReference>
<dbReference type="EnsemblMetazoa" id="XM_003723225">
    <property type="protein sequence ID" value="XP_003723273"/>
    <property type="gene ID" value="LOC100891495"/>
</dbReference>
<keyword evidence="3 5" id="KW-1133">Transmembrane helix</keyword>
<feature type="transmembrane region" description="Helical" evidence="5">
    <location>
        <begin position="86"/>
        <end position="108"/>
    </location>
</feature>
<feature type="transmembrane region" description="Helical" evidence="5">
    <location>
        <begin position="151"/>
        <end position="171"/>
    </location>
</feature>
<protein>
    <recommendedName>
        <fullName evidence="6">G-protein coupled receptors family 2 profile 2 domain-containing protein</fullName>
    </recommendedName>
</protein>
<dbReference type="InterPro" id="IPR017981">
    <property type="entry name" value="GPCR_2-like_7TM"/>
</dbReference>
<keyword evidence="2 5" id="KW-0812">Transmembrane</keyword>
<dbReference type="PRINTS" id="PR00249">
    <property type="entry name" value="GPCRSECRETIN"/>
</dbReference>
<dbReference type="OMA" id="PPCWIAN"/>
<dbReference type="PANTHER" id="PTHR45902:SF1">
    <property type="entry name" value="LATROPHILIN RECEPTOR-LIKE PROTEIN A"/>
    <property type="match status" value="1"/>
</dbReference>
<accession>A0A7M7GFN1</accession>
<dbReference type="Gene3D" id="1.20.1070.10">
    <property type="entry name" value="Rhodopsin 7-helix transmembrane proteins"/>
    <property type="match status" value="1"/>
</dbReference>
<reference evidence="8" key="1">
    <citation type="submission" date="2015-02" db="EMBL/GenBank/DDBJ databases">
        <title>Genome sequencing for Strongylocentrotus purpuratus.</title>
        <authorList>
            <person name="Murali S."/>
            <person name="Liu Y."/>
            <person name="Vee V."/>
            <person name="English A."/>
            <person name="Wang M."/>
            <person name="Skinner E."/>
            <person name="Han Y."/>
            <person name="Muzny D.M."/>
            <person name="Worley K.C."/>
            <person name="Gibbs R.A."/>
        </authorList>
    </citation>
    <scope>NUCLEOTIDE SEQUENCE</scope>
</reference>
<evidence type="ECO:0000256" key="4">
    <source>
        <dbReference type="ARBA" id="ARBA00023136"/>
    </source>
</evidence>
<feature type="transmembrane region" description="Helical" evidence="5">
    <location>
        <begin position="239"/>
        <end position="258"/>
    </location>
</feature>
<dbReference type="GO" id="GO:0016020">
    <property type="term" value="C:membrane"/>
    <property type="evidence" value="ECO:0007669"/>
    <property type="project" value="UniProtKB-SubCell"/>
</dbReference>
<proteinExistence type="predicted"/>
<feature type="domain" description="G-protein coupled receptors family 2 profile 2" evidence="6">
    <location>
        <begin position="83"/>
        <end position="267"/>
    </location>
</feature>
<sequence>MSTFTCSLTATELLCSSSVFNISLFVRLGDDGMLQYVPSGDVINPAEYVSLGDGTIRACQFLRQNGTVNETTIYSFFRYSSTQTTLSLAGTTLSLASLFITLVCYITFPTLRRLVSNQLIMAFCGTLFVAQCLFLFGGMAGSVSQNLCSTLAAFSHFFWLSAFTLSSSIAFDLRRTFGSNKTIRVSTASRKVLSLNIAVATGIPLLIVVISLILSVFIGDDIDLHYGNELACWVGGGKANLVVFGVPVVVLLAFNFFCFMDTISSLMGFTWLFGFVAAFSKHQAVWYIFIILNSLQGVYIFLAFAATRRVFDLWRGLVLEKTVDTSLRDSSLQLRDRSTSSYVQKTST</sequence>
<dbReference type="AlphaFoldDB" id="A0A7M7GFN1"/>
<dbReference type="PANTHER" id="PTHR45902">
    <property type="entry name" value="LATROPHILIN RECEPTOR-LIKE PROTEIN A"/>
    <property type="match status" value="1"/>
</dbReference>
<name>A0A7M7GFN1_STRPU</name>
<dbReference type="InParanoid" id="A0A7M7GFN1"/>
<dbReference type="Pfam" id="PF00002">
    <property type="entry name" value="7tm_2"/>
    <property type="match status" value="1"/>
</dbReference>
<dbReference type="GeneID" id="100891495"/>
<comment type="subcellular location">
    <subcellularLocation>
        <location evidence="1">Membrane</location>
        <topology evidence="1">Multi-pass membrane protein</topology>
    </subcellularLocation>
</comment>
<evidence type="ECO:0000259" key="6">
    <source>
        <dbReference type="PROSITE" id="PS50261"/>
    </source>
</evidence>